<dbReference type="PANTHER" id="PTHR43027:SF1">
    <property type="entry name" value="DOXORUBICIN RESISTANCE ABC TRANSPORTER PERMEASE PROTEIN DRRC-RELATED"/>
    <property type="match status" value="1"/>
</dbReference>
<dbReference type="GO" id="GO:0043190">
    <property type="term" value="C:ATP-binding cassette (ABC) transporter complex"/>
    <property type="evidence" value="ECO:0007669"/>
    <property type="project" value="InterPro"/>
</dbReference>
<comment type="caution">
    <text evidence="7">The sequence shown here is derived from an EMBL/GenBank/DDBJ whole genome shotgun (WGS) entry which is preliminary data.</text>
</comment>
<organism evidence="7 8">
    <name type="scientific">Flavipsychrobacter stenotrophus</name>
    <dbReference type="NCBI Taxonomy" id="2077091"/>
    <lineage>
        <taxon>Bacteria</taxon>
        <taxon>Pseudomonadati</taxon>
        <taxon>Bacteroidota</taxon>
        <taxon>Chitinophagia</taxon>
        <taxon>Chitinophagales</taxon>
        <taxon>Chitinophagaceae</taxon>
        <taxon>Flavipsychrobacter</taxon>
    </lineage>
</organism>
<dbReference type="PROSITE" id="PS51012">
    <property type="entry name" value="ABC_TM2"/>
    <property type="match status" value="1"/>
</dbReference>
<evidence type="ECO:0000256" key="3">
    <source>
        <dbReference type="ARBA" id="ARBA00022989"/>
    </source>
</evidence>
<dbReference type="InterPro" id="IPR000412">
    <property type="entry name" value="ABC_2_transport"/>
</dbReference>
<evidence type="ECO:0000313" key="7">
    <source>
        <dbReference type="EMBL" id="PQJ09732.1"/>
    </source>
</evidence>
<evidence type="ECO:0000259" key="6">
    <source>
        <dbReference type="PROSITE" id="PS51012"/>
    </source>
</evidence>
<comment type="similarity">
    <text evidence="5">Belongs to the ABC-2 integral membrane protein family.</text>
</comment>
<keyword evidence="8" id="KW-1185">Reference proteome</keyword>
<evidence type="ECO:0000256" key="1">
    <source>
        <dbReference type="ARBA" id="ARBA00004141"/>
    </source>
</evidence>
<dbReference type="PANTHER" id="PTHR43027">
    <property type="entry name" value="DOXORUBICIN RESISTANCE ABC TRANSPORTER PERMEASE PROTEIN DRRC-RELATED"/>
    <property type="match status" value="1"/>
</dbReference>
<proteinExistence type="inferred from homology"/>
<dbReference type="GO" id="GO:0140359">
    <property type="term" value="F:ABC-type transporter activity"/>
    <property type="evidence" value="ECO:0007669"/>
    <property type="project" value="InterPro"/>
</dbReference>
<feature type="transmembrane region" description="Helical" evidence="5">
    <location>
        <begin position="345"/>
        <end position="363"/>
    </location>
</feature>
<dbReference type="OrthoDB" id="9778589at2"/>
<dbReference type="Proteomes" id="UP000239872">
    <property type="component" value="Unassembled WGS sequence"/>
</dbReference>
<evidence type="ECO:0000313" key="8">
    <source>
        <dbReference type="Proteomes" id="UP000239872"/>
    </source>
</evidence>
<feature type="transmembrane region" description="Helical" evidence="5">
    <location>
        <begin position="250"/>
        <end position="274"/>
    </location>
</feature>
<keyword evidence="3 5" id="KW-1133">Transmembrane helix</keyword>
<evidence type="ECO:0000256" key="4">
    <source>
        <dbReference type="ARBA" id="ARBA00023136"/>
    </source>
</evidence>
<dbReference type="InterPro" id="IPR013525">
    <property type="entry name" value="ABC2_TM"/>
</dbReference>
<keyword evidence="4 5" id="KW-0472">Membrane</keyword>
<name>A0A2S7SS36_9BACT</name>
<comment type="subcellular location">
    <subcellularLocation>
        <location evidence="5">Cell membrane</location>
        <topology evidence="5">Multi-pass membrane protein</topology>
    </subcellularLocation>
    <subcellularLocation>
        <location evidence="1">Membrane</location>
        <topology evidence="1">Multi-pass membrane protein</topology>
    </subcellularLocation>
</comment>
<feature type="transmembrane region" description="Helical" evidence="5">
    <location>
        <begin position="221"/>
        <end position="244"/>
    </location>
</feature>
<protein>
    <recommendedName>
        <fullName evidence="5">Transport permease protein</fullName>
    </recommendedName>
</protein>
<dbReference type="EMBL" id="PPSL01000005">
    <property type="protein sequence ID" value="PQJ09732.1"/>
    <property type="molecule type" value="Genomic_DNA"/>
</dbReference>
<dbReference type="AlphaFoldDB" id="A0A2S7SS36"/>
<accession>A0A2S7SS36</accession>
<reference evidence="7 8" key="1">
    <citation type="submission" date="2018-01" db="EMBL/GenBank/DDBJ databases">
        <title>A novel member of the phylum Bacteroidetes isolated from glacier ice.</title>
        <authorList>
            <person name="Liu Q."/>
            <person name="Xin Y.-H."/>
        </authorList>
    </citation>
    <scope>NUCLEOTIDE SEQUENCE [LARGE SCALE GENOMIC DNA]</scope>
    <source>
        <strain evidence="7 8">RB1R16</strain>
    </source>
</reference>
<dbReference type="InterPro" id="IPR052902">
    <property type="entry name" value="ABC-2_transporter"/>
</dbReference>
<gene>
    <name evidence="7" type="ORF">CJD36_017540</name>
</gene>
<feature type="domain" description="ABC transmembrane type-2" evidence="6">
    <location>
        <begin position="135"/>
        <end position="366"/>
    </location>
</feature>
<feature type="transmembrane region" description="Helical" evidence="5">
    <location>
        <begin position="177"/>
        <end position="196"/>
    </location>
</feature>
<dbReference type="InterPro" id="IPR047817">
    <property type="entry name" value="ABC2_TM_bact-type"/>
</dbReference>
<dbReference type="Pfam" id="PF01061">
    <property type="entry name" value="ABC2_membrane"/>
    <property type="match status" value="1"/>
</dbReference>
<feature type="transmembrane region" description="Helical" evidence="5">
    <location>
        <begin position="21"/>
        <end position="45"/>
    </location>
</feature>
<keyword evidence="5" id="KW-0813">Transport</keyword>
<keyword evidence="5" id="KW-1003">Cell membrane</keyword>
<sequence>MATYSNMRAMRALIKASLQAMFKSPSAIIFTIAFPLTLIIVFGFLGNSNGFSVKVASAPGSDTTSPLYNMLRHVSVLKWVDTHDSGGVNKLLQQGDIVATIEIKKNPEGVKPEYILSYKESSSELNKAKQMEAMLATIIQQADPELRRRMDDIVQVKTEVAQIREYKQIDFILPGQLSFSLLASGVFGTAFVFFNLRQTLVLKRFFATPVRREVIVISEGLARVVFQIMGSIIIISIGHLFFGFTLAHGIFTFINMLVMCALGLLVFMGFGFIVSAVAKSESTIPPFSNLVTLPQFLLAGTFFSIDNFPVWLRPFCKALPLTYMNEALRKISFDGANLWDVRMDILVLTLWGIGVYLVAGKLFKWE</sequence>
<evidence type="ECO:0000256" key="5">
    <source>
        <dbReference type="RuleBase" id="RU361157"/>
    </source>
</evidence>
<keyword evidence="2 5" id="KW-0812">Transmembrane</keyword>
<evidence type="ECO:0000256" key="2">
    <source>
        <dbReference type="ARBA" id="ARBA00022692"/>
    </source>
</evidence>
<dbReference type="PRINTS" id="PR00164">
    <property type="entry name" value="ABC2TRNSPORT"/>
</dbReference>
<feature type="transmembrane region" description="Helical" evidence="5">
    <location>
        <begin position="286"/>
        <end position="305"/>
    </location>
</feature>